<feature type="transmembrane region" description="Helical" evidence="1">
    <location>
        <begin position="176"/>
        <end position="198"/>
    </location>
</feature>
<sequence>MLSSCTLPSSPDPEFAIDSALLNINLPPASGNYSLWAQSSECYKCQLMSICDFANGATKLLVNTTFETSIEIRNSNGTFCFASPIHFGEKGQYNLSAAGGSCLISEIKAPVNSFLPIYWACLFFLLLAVVYRIGLFGFNRYRKSAKNTIHIEKQSQADGSDAAPKKKRKRLRSLDTFRGMCMWIVVFVNYGGGSYWFFDHSDWNGLTLADLVFPWFMFIMGTSMALSFDSLARNKVPVKPMLVKIFRRSIILFLLGVFIKNNGLNKKWWGTVRVMGVLQRFAIAYLFLAVMSLLTLKTADKIRQRRDNATFIKAALADILAYWINYVVIAVLTLVWCLIFFLVPAPGCPAGYLGPGGLSEGGNYWNCTGGITGYIDLKVFGRAHIYGFPTSEVLYNTSMPFDPEGLLGCLTSILTVFLGFQAGQILLIYQKPKDRLIRLLFWAVLYGLISGALCGFSQNEGVLPVNKNLWTPSFATVLASLGYFIIIIFYIIIDELELWQGEPFYFVGMNSLIIYLGHGIFGQYLPVQWTVGDDHASKLYMHIWGACFWTIVAYLMHLQKYYFSI</sequence>
<protein>
    <submittedName>
        <fullName evidence="3">DUF5009 domain-containing protein</fullName>
    </submittedName>
</protein>
<dbReference type="PANTHER" id="PTHR31061:SF24">
    <property type="entry name" value="LD22376P"/>
    <property type="match status" value="1"/>
</dbReference>
<accession>A0A914WJY0</accession>
<keyword evidence="2" id="KW-1185">Reference proteome</keyword>
<dbReference type="PANTHER" id="PTHR31061">
    <property type="entry name" value="LD22376P"/>
    <property type="match status" value="1"/>
</dbReference>
<feature type="transmembrane region" description="Helical" evidence="1">
    <location>
        <begin position="539"/>
        <end position="556"/>
    </location>
</feature>
<evidence type="ECO:0000313" key="3">
    <source>
        <dbReference type="WBParaSite" id="PSAMB.scaffold446size50759.g5909.t1"/>
    </source>
</evidence>
<feature type="transmembrane region" description="Helical" evidence="1">
    <location>
        <begin position="439"/>
        <end position="458"/>
    </location>
</feature>
<feature type="transmembrane region" description="Helical" evidence="1">
    <location>
        <begin position="213"/>
        <end position="233"/>
    </location>
</feature>
<feature type="transmembrane region" description="Helical" evidence="1">
    <location>
        <begin position="320"/>
        <end position="343"/>
    </location>
</feature>
<feature type="transmembrane region" description="Helical" evidence="1">
    <location>
        <begin position="281"/>
        <end position="299"/>
    </location>
</feature>
<dbReference type="Proteomes" id="UP000887566">
    <property type="component" value="Unplaced"/>
</dbReference>
<evidence type="ECO:0000313" key="2">
    <source>
        <dbReference type="Proteomes" id="UP000887566"/>
    </source>
</evidence>
<organism evidence="2 3">
    <name type="scientific">Plectus sambesii</name>
    <dbReference type="NCBI Taxonomy" id="2011161"/>
    <lineage>
        <taxon>Eukaryota</taxon>
        <taxon>Metazoa</taxon>
        <taxon>Ecdysozoa</taxon>
        <taxon>Nematoda</taxon>
        <taxon>Chromadorea</taxon>
        <taxon>Plectida</taxon>
        <taxon>Plectina</taxon>
        <taxon>Plectoidea</taxon>
        <taxon>Plectidae</taxon>
        <taxon>Plectus</taxon>
    </lineage>
</organism>
<reference evidence="3" key="1">
    <citation type="submission" date="2022-11" db="UniProtKB">
        <authorList>
            <consortium name="WormBaseParasite"/>
        </authorList>
    </citation>
    <scope>IDENTIFICATION</scope>
</reference>
<dbReference type="AlphaFoldDB" id="A0A914WJY0"/>
<feature type="transmembrane region" description="Helical" evidence="1">
    <location>
        <begin position="117"/>
        <end position="138"/>
    </location>
</feature>
<proteinExistence type="predicted"/>
<feature type="transmembrane region" description="Helical" evidence="1">
    <location>
        <begin position="470"/>
        <end position="492"/>
    </location>
</feature>
<dbReference type="WBParaSite" id="PSAMB.scaffold446size50759.g5909.t1">
    <property type="protein sequence ID" value="PSAMB.scaffold446size50759.g5909.t1"/>
    <property type="gene ID" value="PSAMB.scaffold446size50759.g5909"/>
</dbReference>
<feature type="transmembrane region" description="Helical" evidence="1">
    <location>
        <begin position="504"/>
        <end position="527"/>
    </location>
</feature>
<keyword evidence="1" id="KW-1133">Transmembrane helix</keyword>
<evidence type="ECO:0000256" key="1">
    <source>
        <dbReference type="SAM" id="Phobius"/>
    </source>
</evidence>
<keyword evidence="1" id="KW-0812">Transmembrane</keyword>
<feature type="transmembrane region" description="Helical" evidence="1">
    <location>
        <begin position="405"/>
        <end position="427"/>
    </location>
</feature>
<feature type="transmembrane region" description="Helical" evidence="1">
    <location>
        <begin position="245"/>
        <end position="261"/>
    </location>
</feature>
<keyword evidence="1" id="KW-0472">Membrane</keyword>
<name>A0A914WJY0_9BILA</name>